<name>A0A0C1QNL4_9RICK</name>
<dbReference type="AlphaFoldDB" id="A0A0C1QNL4"/>
<feature type="region of interest" description="Disordered" evidence="1">
    <location>
        <begin position="31"/>
        <end position="59"/>
    </location>
</feature>
<dbReference type="OrthoDB" id="9805029at2"/>
<evidence type="ECO:0000256" key="1">
    <source>
        <dbReference type="SAM" id="MobiDB-lite"/>
    </source>
</evidence>
<dbReference type="Proteomes" id="UP000031258">
    <property type="component" value="Unassembled WGS sequence"/>
</dbReference>
<comment type="caution">
    <text evidence="2">The sequence shown here is derived from an EMBL/GenBank/DDBJ whole genome shotgun (WGS) entry which is preliminary data.</text>
</comment>
<feature type="compositionally biased region" description="Basic and acidic residues" evidence="1">
    <location>
        <begin position="39"/>
        <end position="48"/>
    </location>
</feature>
<protein>
    <submittedName>
        <fullName evidence="2">Uncharacterized protein</fullName>
    </submittedName>
</protein>
<organism evidence="2 3">
    <name type="scientific">Candidatus Jidaibacter acanthamoebae</name>
    <dbReference type="NCBI Taxonomy" id="86105"/>
    <lineage>
        <taxon>Bacteria</taxon>
        <taxon>Pseudomonadati</taxon>
        <taxon>Pseudomonadota</taxon>
        <taxon>Alphaproteobacteria</taxon>
        <taxon>Rickettsiales</taxon>
        <taxon>Candidatus Midichloriaceae</taxon>
        <taxon>Candidatus Jidaibacter</taxon>
    </lineage>
</organism>
<sequence length="477" mass="54709">MKISEGKINYTEISNETKKLVEKISSIKSNSAEKVVASKKMDKAEKGESNQQSEGKSGSLKLAEALEEMTKDFDFNIWLELKPVERMKVAGFSQNLVNILSQFGITPDYMEGYNALGRDGDKLSALIEQWPVLKEYLIKNVDTLLDITKDYKDYIEAQNKETSQIMNPITDARYNSVTEDQSLVSYTASKDVFIASIREALNANDIKTAQEKTYLYFSKIYDLADRESLLRDKDSFNKLMERDVKQLVQQLAGRENELVEILITSQDKLDKAMEQSVYQVAKKYGEVEENEFNSLIEKHTRKNEVIKTMLYNDEMREVMVSAIAHNHIKPLTEHLQKYSKSNDTKHLDHFAQDFEKMTSTLSSALEGVKQEGYNKHLATAMKEMVTEIHNSLTNRESFKADFRRFKNNFCKEIDNKLLANESKGSSDKKFNLLDLVNDLVQSLLTKLHAKASLSEKYKAETFVERVTKHASDNSHTR</sequence>
<evidence type="ECO:0000313" key="3">
    <source>
        <dbReference type="Proteomes" id="UP000031258"/>
    </source>
</evidence>
<evidence type="ECO:0000313" key="2">
    <source>
        <dbReference type="EMBL" id="KIE05643.1"/>
    </source>
</evidence>
<accession>A0A0C1QNL4</accession>
<proteinExistence type="predicted"/>
<gene>
    <name evidence="2" type="ORF">NF27_DP01870</name>
</gene>
<keyword evidence="3" id="KW-1185">Reference proteome</keyword>
<reference evidence="2 3" key="1">
    <citation type="submission" date="2014-11" db="EMBL/GenBank/DDBJ databases">
        <title>A Rickettsiales Symbiont of Amoebae With Ancient Features.</title>
        <authorList>
            <person name="Schulz F."/>
            <person name="Martijn J."/>
            <person name="Wascher F."/>
            <person name="Kostanjsek R."/>
            <person name="Ettema T.J."/>
            <person name="Horn M."/>
        </authorList>
    </citation>
    <scope>NUCLEOTIDE SEQUENCE [LARGE SCALE GENOMIC DNA]</scope>
    <source>
        <strain evidence="2 3">UWC36</strain>
    </source>
</reference>
<dbReference type="RefSeq" id="WP_039455927.1">
    <property type="nucleotide sequence ID" value="NZ_JSWE01000092.1"/>
</dbReference>
<dbReference type="EMBL" id="JSWE01000092">
    <property type="protein sequence ID" value="KIE05643.1"/>
    <property type="molecule type" value="Genomic_DNA"/>
</dbReference>